<comment type="catalytic activity">
    <reaction evidence="20">
        <text>[GlcNAc-(1-&gt;4)-Mur2Ac(oyl-L-Ala-gamma-D-Glu-L-Lys-D-Ala-D-Ala)](n)-di-trans,octa-cis-undecaprenyl diphosphate + beta-D-GlcNAc-(1-&gt;4)-Mur2Ac(oyl-L-Ala-gamma-D-Glu-L-Lys-D-Ala-D-Ala)-di-trans,octa-cis-undecaprenyl diphosphate = [GlcNAc-(1-&gt;4)-Mur2Ac(oyl-L-Ala-gamma-D-Glu-L-Lys-D-Ala-D-Ala)](n+1)-di-trans,octa-cis-undecaprenyl diphosphate + di-trans,octa-cis-undecaprenyl diphosphate + H(+)</text>
        <dbReference type="Rhea" id="RHEA:23708"/>
        <dbReference type="Rhea" id="RHEA-COMP:9602"/>
        <dbReference type="Rhea" id="RHEA-COMP:9603"/>
        <dbReference type="ChEBI" id="CHEBI:15378"/>
        <dbReference type="ChEBI" id="CHEBI:58405"/>
        <dbReference type="ChEBI" id="CHEBI:60033"/>
        <dbReference type="ChEBI" id="CHEBI:78435"/>
        <dbReference type="EC" id="2.4.99.28"/>
    </reaction>
</comment>
<protein>
    <recommendedName>
        <fullName evidence="17">Probable peptidoglycan glycosyltransferase FtsW</fullName>
        <ecNumber evidence="19">2.4.99.28</ecNumber>
    </recommendedName>
    <alternativeName>
        <fullName evidence="18">Cell division protein FtsW</fullName>
    </alternativeName>
    <alternativeName>
        <fullName evidence="15">Cell wall polymerase</fullName>
    </alternativeName>
    <alternativeName>
        <fullName evidence="14">Peptidoglycan polymerase</fullName>
    </alternativeName>
</protein>
<evidence type="ECO:0000256" key="18">
    <source>
        <dbReference type="ARBA" id="ARBA00041418"/>
    </source>
</evidence>
<evidence type="ECO:0000256" key="11">
    <source>
        <dbReference type="ARBA" id="ARBA00023136"/>
    </source>
</evidence>
<proteinExistence type="inferred from homology"/>
<organism evidence="22 23">
    <name type="scientific">Aerophobetes bacterium</name>
    <dbReference type="NCBI Taxonomy" id="2030807"/>
    <lineage>
        <taxon>Bacteria</taxon>
        <taxon>Candidatus Aerophobota</taxon>
    </lineage>
</organism>
<sequence>MESKTSIDYPLVIITIFLLAVGLMVLFSASSAYAYLRKGDPYFFLKRQLIWAGLGLVFLWMGTRFNYRRYEKVGVPLLLLSVGLLALVFLPQLGAGPNGAQRWITLDSVGLGFIHFQPSEIVKLALVIYLASSLVRKRERMENFVNGFLPYFIILGAISIMVVMEPDLGSAIIIAMIAFVVLFAGGARISHMIYALILALIPVCFSILEVGYRKDRIMAFFRPESDPLGAAFQPLHFKIALGSGGLWGLGPGRGKEKLFYLPTPHTDSIFAVLGEEFGFIGTTLIVVLFFATAFRGLMIARRAPDRFGKLLAVGLTSIICLQAAINMAVVTVLLPTTGTTLPFISYGGSSLVICLAAVGILLNISKSGLVQPNPDGE</sequence>
<feature type="transmembrane region" description="Helical" evidence="21">
    <location>
        <begin position="144"/>
        <end position="162"/>
    </location>
</feature>
<evidence type="ECO:0000256" key="16">
    <source>
        <dbReference type="ARBA" id="ARBA00038053"/>
    </source>
</evidence>
<dbReference type="NCBIfam" id="TIGR02614">
    <property type="entry name" value="ftsW"/>
    <property type="match status" value="1"/>
</dbReference>
<feature type="transmembrane region" description="Helical" evidence="21">
    <location>
        <begin position="310"/>
        <end position="334"/>
    </location>
</feature>
<dbReference type="Pfam" id="PF01098">
    <property type="entry name" value="FTSW_RODA_SPOVE"/>
    <property type="match status" value="1"/>
</dbReference>
<dbReference type="InterPro" id="IPR013437">
    <property type="entry name" value="FtsW"/>
</dbReference>
<evidence type="ECO:0000256" key="15">
    <source>
        <dbReference type="ARBA" id="ARBA00033270"/>
    </source>
</evidence>
<dbReference type="EMBL" id="SOIZ01000165">
    <property type="protein sequence ID" value="TET62715.1"/>
    <property type="molecule type" value="Genomic_DNA"/>
</dbReference>
<keyword evidence="4" id="KW-0132">Cell division</keyword>
<evidence type="ECO:0000256" key="9">
    <source>
        <dbReference type="ARBA" id="ARBA00022984"/>
    </source>
</evidence>
<dbReference type="Proteomes" id="UP000319130">
    <property type="component" value="Unassembled WGS sequence"/>
</dbReference>
<dbReference type="GO" id="GO:0071555">
    <property type="term" value="P:cell wall organization"/>
    <property type="evidence" value="ECO:0007669"/>
    <property type="project" value="UniProtKB-KW"/>
</dbReference>
<feature type="transmembrane region" description="Helical" evidence="21">
    <location>
        <begin position="73"/>
        <end position="93"/>
    </location>
</feature>
<evidence type="ECO:0000256" key="17">
    <source>
        <dbReference type="ARBA" id="ARBA00041185"/>
    </source>
</evidence>
<evidence type="ECO:0000256" key="21">
    <source>
        <dbReference type="SAM" id="Phobius"/>
    </source>
</evidence>
<evidence type="ECO:0000256" key="6">
    <source>
        <dbReference type="ARBA" id="ARBA00022679"/>
    </source>
</evidence>
<dbReference type="PANTHER" id="PTHR30474">
    <property type="entry name" value="CELL CYCLE PROTEIN"/>
    <property type="match status" value="1"/>
</dbReference>
<keyword evidence="5" id="KW-0328">Glycosyltransferase</keyword>
<comment type="caution">
    <text evidence="22">The sequence shown here is derived from an EMBL/GenBank/DDBJ whole genome shotgun (WGS) entry which is preliminary data.</text>
</comment>
<dbReference type="GO" id="GO:0015648">
    <property type="term" value="F:lipid-linked peptidoglycan transporter activity"/>
    <property type="evidence" value="ECO:0007669"/>
    <property type="project" value="TreeGrafter"/>
</dbReference>
<feature type="transmembrane region" description="Helical" evidence="21">
    <location>
        <begin position="193"/>
        <end position="212"/>
    </location>
</feature>
<reference evidence="22 23" key="1">
    <citation type="submission" date="2019-03" db="EMBL/GenBank/DDBJ databases">
        <title>Metabolic potential of uncultured bacteria and archaea associated with petroleum seepage in deep-sea sediments.</title>
        <authorList>
            <person name="Dong X."/>
            <person name="Hubert C."/>
        </authorList>
    </citation>
    <scope>NUCLEOTIDE SEQUENCE [LARGE SCALE GENOMIC DNA]</scope>
    <source>
        <strain evidence="22">E29_bin52</strain>
    </source>
</reference>
<gene>
    <name evidence="22" type="primary">ftsW</name>
    <name evidence="22" type="ORF">E3J48_03855</name>
</gene>
<name>A0A523W6T2_UNCAE</name>
<evidence type="ECO:0000256" key="10">
    <source>
        <dbReference type="ARBA" id="ARBA00022989"/>
    </source>
</evidence>
<comment type="subcellular location">
    <subcellularLocation>
        <location evidence="1">Cell membrane</location>
        <topology evidence="1">Multi-pass membrane protein</topology>
    </subcellularLocation>
</comment>
<dbReference type="EC" id="2.4.99.28" evidence="19"/>
<keyword evidence="3" id="KW-1003">Cell membrane</keyword>
<dbReference type="GO" id="GO:0008360">
    <property type="term" value="P:regulation of cell shape"/>
    <property type="evidence" value="ECO:0007669"/>
    <property type="project" value="UniProtKB-KW"/>
</dbReference>
<evidence type="ECO:0000256" key="14">
    <source>
        <dbReference type="ARBA" id="ARBA00032370"/>
    </source>
</evidence>
<keyword evidence="11 21" id="KW-0472">Membrane</keyword>
<dbReference type="InterPro" id="IPR001182">
    <property type="entry name" value="FtsW/RodA"/>
</dbReference>
<evidence type="ECO:0000256" key="13">
    <source>
        <dbReference type="ARBA" id="ARBA00023316"/>
    </source>
</evidence>
<feature type="transmembrane region" description="Helical" evidence="21">
    <location>
        <begin position="42"/>
        <end position="61"/>
    </location>
</feature>
<keyword evidence="12" id="KW-0131">Cell cycle</keyword>
<comment type="similarity">
    <text evidence="16">Belongs to the SEDS family. FtsW subfamily.</text>
</comment>
<evidence type="ECO:0000256" key="20">
    <source>
        <dbReference type="ARBA" id="ARBA00049902"/>
    </source>
</evidence>
<evidence type="ECO:0000313" key="23">
    <source>
        <dbReference type="Proteomes" id="UP000319130"/>
    </source>
</evidence>
<dbReference type="PANTHER" id="PTHR30474:SF2">
    <property type="entry name" value="PEPTIDOGLYCAN GLYCOSYLTRANSFERASE FTSW-RELATED"/>
    <property type="match status" value="1"/>
</dbReference>
<keyword evidence="9" id="KW-0573">Peptidoglycan synthesis</keyword>
<evidence type="ECO:0000256" key="2">
    <source>
        <dbReference type="ARBA" id="ARBA00004752"/>
    </source>
</evidence>
<evidence type="ECO:0000256" key="1">
    <source>
        <dbReference type="ARBA" id="ARBA00004651"/>
    </source>
</evidence>
<evidence type="ECO:0000256" key="5">
    <source>
        <dbReference type="ARBA" id="ARBA00022676"/>
    </source>
</evidence>
<keyword evidence="7 21" id="KW-0812">Transmembrane</keyword>
<evidence type="ECO:0000256" key="19">
    <source>
        <dbReference type="ARBA" id="ARBA00044770"/>
    </source>
</evidence>
<keyword evidence="10 21" id="KW-1133">Transmembrane helix</keyword>
<accession>A0A523W6T2</accession>
<dbReference type="GO" id="GO:0032153">
    <property type="term" value="C:cell division site"/>
    <property type="evidence" value="ECO:0007669"/>
    <property type="project" value="TreeGrafter"/>
</dbReference>
<evidence type="ECO:0000256" key="3">
    <source>
        <dbReference type="ARBA" id="ARBA00022475"/>
    </source>
</evidence>
<dbReference type="AlphaFoldDB" id="A0A523W6T2"/>
<feature type="transmembrane region" description="Helical" evidence="21">
    <location>
        <begin position="277"/>
        <end position="298"/>
    </location>
</feature>
<dbReference type="GO" id="GO:0005886">
    <property type="term" value="C:plasma membrane"/>
    <property type="evidence" value="ECO:0007669"/>
    <property type="project" value="UniProtKB-SubCell"/>
</dbReference>
<dbReference type="GO" id="GO:0008955">
    <property type="term" value="F:peptidoglycan glycosyltransferase activity"/>
    <property type="evidence" value="ECO:0007669"/>
    <property type="project" value="UniProtKB-EC"/>
</dbReference>
<feature type="transmembrane region" description="Helical" evidence="21">
    <location>
        <begin position="12"/>
        <end position="36"/>
    </location>
</feature>
<comment type="pathway">
    <text evidence="2">Cell wall biogenesis; peptidoglycan biosynthesis.</text>
</comment>
<evidence type="ECO:0000256" key="7">
    <source>
        <dbReference type="ARBA" id="ARBA00022692"/>
    </source>
</evidence>
<keyword evidence="13" id="KW-0961">Cell wall biogenesis/degradation</keyword>
<feature type="transmembrane region" description="Helical" evidence="21">
    <location>
        <begin position="340"/>
        <end position="362"/>
    </location>
</feature>
<feature type="transmembrane region" description="Helical" evidence="21">
    <location>
        <begin position="113"/>
        <end position="132"/>
    </location>
</feature>
<evidence type="ECO:0000256" key="12">
    <source>
        <dbReference type="ARBA" id="ARBA00023306"/>
    </source>
</evidence>
<keyword evidence="6" id="KW-0808">Transferase</keyword>
<evidence type="ECO:0000256" key="8">
    <source>
        <dbReference type="ARBA" id="ARBA00022960"/>
    </source>
</evidence>
<feature type="transmembrane region" description="Helical" evidence="21">
    <location>
        <begin position="168"/>
        <end position="186"/>
    </location>
</feature>
<keyword evidence="8" id="KW-0133">Cell shape</keyword>
<dbReference type="GO" id="GO:0051301">
    <property type="term" value="P:cell division"/>
    <property type="evidence" value="ECO:0007669"/>
    <property type="project" value="UniProtKB-KW"/>
</dbReference>
<evidence type="ECO:0000256" key="4">
    <source>
        <dbReference type="ARBA" id="ARBA00022618"/>
    </source>
</evidence>
<dbReference type="GO" id="GO:0009252">
    <property type="term" value="P:peptidoglycan biosynthetic process"/>
    <property type="evidence" value="ECO:0007669"/>
    <property type="project" value="UniProtKB-KW"/>
</dbReference>
<evidence type="ECO:0000313" key="22">
    <source>
        <dbReference type="EMBL" id="TET62715.1"/>
    </source>
</evidence>